<sequence length="75" mass="8515">MILSDRLSETARYLTAAPVVAWKSFGTQKTSSNFAPHEANVRIDVAHLHCAFPKIRLIAAAKRRIKDYFQGMSYF</sequence>
<dbReference type="AlphaFoldDB" id="A0A8X7CMR6"/>
<keyword evidence="2" id="KW-1185">Reference proteome</keyword>
<accession>A0A8X7CMR6</accession>
<evidence type="ECO:0000313" key="2">
    <source>
        <dbReference type="Proteomes" id="UP000886998"/>
    </source>
</evidence>
<dbReference type="EMBL" id="BMAV01017712">
    <property type="protein sequence ID" value="GFY69577.1"/>
    <property type="molecule type" value="Genomic_DNA"/>
</dbReference>
<protein>
    <submittedName>
        <fullName evidence="1">Uncharacterized protein</fullName>
    </submittedName>
</protein>
<proteinExistence type="predicted"/>
<reference evidence="1" key="1">
    <citation type="submission" date="2020-08" db="EMBL/GenBank/DDBJ databases">
        <title>Multicomponent nature underlies the extraordinary mechanical properties of spider dragline silk.</title>
        <authorList>
            <person name="Kono N."/>
            <person name="Nakamura H."/>
            <person name="Mori M."/>
            <person name="Yoshida Y."/>
            <person name="Ohtoshi R."/>
            <person name="Malay A.D."/>
            <person name="Moran D.A.P."/>
            <person name="Tomita M."/>
            <person name="Numata K."/>
            <person name="Arakawa K."/>
        </authorList>
    </citation>
    <scope>NUCLEOTIDE SEQUENCE</scope>
</reference>
<evidence type="ECO:0000313" key="1">
    <source>
        <dbReference type="EMBL" id="GFY69577.1"/>
    </source>
</evidence>
<name>A0A8X7CMR6_9ARAC</name>
<gene>
    <name evidence="1" type="ORF">TNIN_122751</name>
</gene>
<organism evidence="1 2">
    <name type="scientific">Trichonephila inaurata madagascariensis</name>
    <dbReference type="NCBI Taxonomy" id="2747483"/>
    <lineage>
        <taxon>Eukaryota</taxon>
        <taxon>Metazoa</taxon>
        <taxon>Ecdysozoa</taxon>
        <taxon>Arthropoda</taxon>
        <taxon>Chelicerata</taxon>
        <taxon>Arachnida</taxon>
        <taxon>Araneae</taxon>
        <taxon>Araneomorphae</taxon>
        <taxon>Entelegynae</taxon>
        <taxon>Araneoidea</taxon>
        <taxon>Nephilidae</taxon>
        <taxon>Trichonephila</taxon>
        <taxon>Trichonephila inaurata</taxon>
    </lineage>
</organism>
<comment type="caution">
    <text evidence="1">The sequence shown here is derived from an EMBL/GenBank/DDBJ whole genome shotgun (WGS) entry which is preliminary data.</text>
</comment>
<dbReference type="Proteomes" id="UP000886998">
    <property type="component" value="Unassembled WGS sequence"/>
</dbReference>